<dbReference type="AlphaFoldDB" id="A0AAE1LTC0"/>
<comment type="subcellular location">
    <subcellularLocation>
        <location evidence="1">Membrane</location>
        <topology evidence="1">Multi-pass membrane protein</topology>
    </subcellularLocation>
</comment>
<evidence type="ECO:0000313" key="6">
    <source>
        <dbReference type="EMBL" id="KAK3931866.1"/>
    </source>
</evidence>
<keyword evidence="4 5" id="KW-0472">Membrane</keyword>
<evidence type="ECO:0000256" key="4">
    <source>
        <dbReference type="ARBA" id="ARBA00023136"/>
    </source>
</evidence>
<feature type="transmembrane region" description="Helical" evidence="5">
    <location>
        <begin position="200"/>
        <end position="224"/>
    </location>
</feature>
<evidence type="ECO:0000256" key="1">
    <source>
        <dbReference type="ARBA" id="ARBA00004141"/>
    </source>
</evidence>
<feature type="transmembrane region" description="Helical" evidence="5">
    <location>
        <begin position="390"/>
        <end position="409"/>
    </location>
</feature>
<reference evidence="6" key="2">
    <citation type="journal article" date="2023" name="BMC Genomics">
        <title>Pest status, molecular evolution, and epigenetic factors derived from the genome assembly of Frankliniella fusca, a thysanopteran phytovirus vector.</title>
        <authorList>
            <person name="Catto M.A."/>
            <person name="Labadie P.E."/>
            <person name="Jacobson A.L."/>
            <person name="Kennedy G.G."/>
            <person name="Srinivasan R."/>
            <person name="Hunt B.G."/>
        </authorList>
    </citation>
    <scope>NUCLEOTIDE SEQUENCE</scope>
    <source>
        <strain evidence="6">PL_HMW_Pooled</strain>
    </source>
</reference>
<accession>A0AAE1LTC0</accession>
<gene>
    <name evidence="6" type="ORF">KUF71_009085</name>
</gene>
<protein>
    <submittedName>
        <fullName evidence="6">Organic cation transporter protein</fullName>
    </submittedName>
</protein>
<feature type="transmembrane region" description="Helical" evidence="5">
    <location>
        <begin position="230"/>
        <end position="248"/>
    </location>
</feature>
<dbReference type="GO" id="GO:0016020">
    <property type="term" value="C:membrane"/>
    <property type="evidence" value="ECO:0007669"/>
    <property type="project" value="UniProtKB-SubCell"/>
</dbReference>
<feature type="transmembrane region" description="Helical" evidence="5">
    <location>
        <begin position="451"/>
        <end position="472"/>
    </location>
</feature>
<dbReference type="InterPro" id="IPR005828">
    <property type="entry name" value="MFS_sugar_transport-like"/>
</dbReference>
<comment type="caution">
    <text evidence="6">The sequence shown here is derived from an EMBL/GenBank/DDBJ whole genome shotgun (WGS) entry which is preliminary data.</text>
</comment>
<dbReference type="InterPro" id="IPR036259">
    <property type="entry name" value="MFS_trans_sf"/>
</dbReference>
<feature type="transmembrane region" description="Helical" evidence="5">
    <location>
        <begin position="421"/>
        <end position="444"/>
    </location>
</feature>
<evidence type="ECO:0000256" key="3">
    <source>
        <dbReference type="ARBA" id="ARBA00022989"/>
    </source>
</evidence>
<dbReference type="Pfam" id="PF00083">
    <property type="entry name" value="Sugar_tr"/>
    <property type="match status" value="1"/>
</dbReference>
<sequence length="585" mass="62676">MARKGLRNGRRGLPADLAETIVPLMPLHPKPVVYTVSGGGGQKDSANPPPPFDGLPWGWWQARTTLLSGLCKVTTAWHMAMVLYAAMPSPFGEFQCSKPLQNGSTMVGVADWLLSDAFWQWTWDPWVPCEEGIVIPFNATAPSPPQEQCMNWLELPTVNKWAGGCHRQFISGSSQFCYLVGIAAGGAICMRLLRDHSPRTVLLAALTAEACLALLLAGVQVFWAHSTVRFFLAIASSHLFTAAATLSADVCTGRARVLTLSLYEIWWSIGIIAISVFGSYAPNWTCLQALVSLPSFALILPCALLLPESPRWLVQRGRVEEAVVLWERAAGVNGQRQELPGQAALRARLEQHAAAARAQRRAERSAWSFPELEAQGSAAGPSRCHHLAKLAAAHLLFGCVTNTFFGSILNVRNWGTPGMLGLSVGEATAGVSGIAGFLLGTALLTRCRRPVLWLGVVLVACGFAGQLAHLVGPDGPDGQTVPRAVQVTLCALVERVAVALALPTIINCVPPLFPAPQRPSLIFSCVLFGRICLLAAPFVGNLVVYGEALPLTAFGLQLVLAGLSALVLEILQTNERRAVPKDFSG</sequence>
<evidence type="ECO:0000256" key="5">
    <source>
        <dbReference type="SAM" id="Phobius"/>
    </source>
</evidence>
<feature type="transmembrane region" description="Helical" evidence="5">
    <location>
        <begin position="287"/>
        <end position="306"/>
    </location>
</feature>
<proteinExistence type="predicted"/>
<reference evidence="6" key="1">
    <citation type="submission" date="2021-07" db="EMBL/GenBank/DDBJ databases">
        <authorList>
            <person name="Catto M.A."/>
            <person name="Jacobson A."/>
            <person name="Kennedy G."/>
            <person name="Labadie P."/>
            <person name="Hunt B.G."/>
            <person name="Srinivasan R."/>
        </authorList>
    </citation>
    <scope>NUCLEOTIDE SEQUENCE</scope>
    <source>
        <strain evidence="6">PL_HMW_Pooled</strain>
        <tissue evidence="6">Head</tissue>
    </source>
</reference>
<feature type="transmembrane region" description="Helical" evidence="5">
    <location>
        <begin position="521"/>
        <end position="545"/>
    </location>
</feature>
<keyword evidence="7" id="KW-1185">Reference proteome</keyword>
<name>A0AAE1LTC0_9NEOP</name>
<keyword evidence="2 5" id="KW-0812">Transmembrane</keyword>
<dbReference type="Gene3D" id="1.20.1250.20">
    <property type="entry name" value="MFS general substrate transporter like domains"/>
    <property type="match status" value="1"/>
</dbReference>
<feature type="transmembrane region" description="Helical" evidence="5">
    <location>
        <begin position="484"/>
        <end position="509"/>
    </location>
</feature>
<organism evidence="6 7">
    <name type="scientific">Frankliniella fusca</name>
    <dbReference type="NCBI Taxonomy" id="407009"/>
    <lineage>
        <taxon>Eukaryota</taxon>
        <taxon>Metazoa</taxon>
        <taxon>Ecdysozoa</taxon>
        <taxon>Arthropoda</taxon>
        <taxon>Hexapoda</taxon>
        <taxon>Insecta</taxon>
        <taxon>Pterygota</taxon>
        <taxon>Neoptera</taxon>
        <taxon>Paraneoptera</taxon>
        <taxon>Thysanoptera</taxon>
        <taxon>Terebrantia</taxon>
        <taxon>Thripoidea</taxon>
        <taxon>Thripidae</taxon>
        <taxon>Frankliniella</taxon>
    </lineage>
</organism>
<dbReference type="GO" id="GO:0022857">
    <property type="term" value="F:transmembrane transporter activity"/>
    <property type="evidence" value="ECO:0007669"/>
    <property type="project" value="InterPro"/>
</dbReference>
<evidence type="ECO:0000256" key="2">
    <source>
        <dbReference type="ARBA" id="ARBA00022692"/>
    </source>
</evidence>
<feature type="transmembrane region" description="Helical" evidence="5">
    <location>
        <begin position="260"/>
        <end position="281"/>
    </location>
</feature>
<feature type="transmembrane region" description="Helical" evidence="5">
    <location>
        <begin position="551"/>
        <end position="571"/>
    </location>
</feature>
<dbReference type="EMBL" id="JAHWGI010001430">
    <property type="protein sequence ID" value="KAK3931866.1"/>
    <property type="molecule type" value="Genomic_DNA"/>
</dbReference>
<keyword evidence="3 5" id="KW-1133">Transmembrane helix</keyword>
<dbReference type="PANTHER" id="PTHR24064">
    <property type="entry name" value="SOLUTE CARRIER FAMILY 22 MEMBER"/>
    <property type="match status" value="1"/>
</dbReference>
<evidence type="ECO:0000313" key="7">
    <source>
        <dbReference type="Proteomes" id="UP001219518"/>
    </source>
</evidence>
<dbReference type="Proteomes" id="UP001219518">
    <property type="component" value="Unassembled WGS sequence"/>
</dbReference>
<dbReference type="SUPFAM" id="SSF103473">
    <property type="entry name" value="MFS general substrate transporter"/>
    <property type="match status" value="1"/>
</dbReference>